<sequence length="143" mass="15752">MGGSLIRRCPFCLAFFDQPPDSLSKNLNHFPIGPSKTPPIRELGSRSPLTQLLDLPGPRVKGESRSPKCPTANKTWHNNLEQNETPLAQARKGKAWLNGSNDTHDRLGFFSVWTAAASKEGAIRPAVAAGRENWPGQKNIKRQ</sequence>
<reference evidence="3" key="2">
    <citation type="submission" date="2020-05" db="UniProtKB">
        <authorList>
            <consortium name="EnsemblMetazoa"/>
        </authorList>
    </citation>
    <scope>IDENTIFICATION</scope>
</reference>
<dbReference type="EMBL" id="ATLV01015458">
    <property type="status" value="NOT_ANNOTATED_CDS"/>
    <property type="molecule type" value="Genomic_DNA"/>
</dbReference>
<dbReference type="AlphaFoldDB" id="A0A084VR49"/>
<gene>
    <name evidence="2" type="ORF">ZHAS_00007922</name>
</gene>
<protein>
    <submittedName>
        <fullName evidence="2 3">Coiled-coil domain-containing protein 60</fullName>
    </submittedName>
</protein>
<reference evidence="2 4" key="1">
    <citation type="journal article" date="2014" name="BMC Genomics">
        <title>Genome sequence of Anopheles sinensis provides insight into genetics basis of mosquito competence for malaria parasites.</title>
        <authorList>
            <person name="Zhou D."/>
            <person name="Zhang D."/>
            <person name="Ding G."/>
            <person name="Shi L."/>
            <person name="Hou Q."/>
            <person name="Ye Y."/>
            <person name="Xu Y."/>
            <person name="Zhou H."/>
            <person name="Xiong C."/>
            <person name="Li S."/>
            <person name="Yu J."/>
            <person name="Hong S."/>
            <person name="Yu X."/>
            <person name="Zou P."/>
            <person name="Chen C."/>
            <person name="Chang X."/>
            <person name="Wang W."/>
            <person name="Lv Y."/>
            <person name="Sun Y."/>
            <person name="Ma L."/>
            <person name="Shen B."/>
            <person name="Zhu C."/>
        </authorList>
    </citation>
    <scope>NUCLEOTIDE SEQUENCE [LARGE SCALE GENOMIC DNA]</scope>
</reference>
<name>A0A084VR49_ANOSI</name>
<organism evidence="2">
    <name type="scientific">Anopheles sinensis</name>
    <name type="common">Mosquito</name>
    <dbReference type="NCBI Taxonomy" id="74873"/>
    <lineage>
        <taxon>Eukaryota</taxon>
        <taxon>Metazoa</taxon>
        <taxon>Ecdysozoa</taxon>
        <taxon>Arthropoda</taxon>
        <taxon>Hexapoda</taxon>
        <taxon>Insecta</taxon>
        <taxon>Pterygota</taxon>
        <taxon>Neoptera</taxon>
        <taxon>Endopterygota</taxon>
        <taxon>Diptera</taxon>
        <taxon>Nematocera</taxon>
        <taxon>Culicoidea</taxon>
        <taxon>Culicidae</taxon>
        <taxon>Anophelinae</taxon>
        <taxon>Anopheles</taxon>
    </lineage>
</organism>
<dbReference type="EnsemblMetazoa" id="ASIC007922-RA">
    <property type="protein sequence ID" value="ASIC007922-PA"/>
    <property type="gene ID" value="ASIC007922"/>
</dbReference>
<dbReference type="EMBL" id="KE525014">
    <property type="protein sequence ID" value="KFB40443.1"/>
    <property type="molecule type" value="Genomic_DNA"/>
</dbReference>
<proteinExistence type="predicted"/>
<evidence type="ECO:0000313" key="3">
    <source>
        <dbReference type="EnsemblMetazoa" id="ASIC007922-PA"/>
    </source>
</evidence>
<dbReference type="VEuPathDB" id="VectorBase:ASIC007922"/>
<feature type="region of interest" description="Disordered" evidence="1">
    <location>
        <begin position="33"/>
        <end position="76"/>
    </location>
</feature>
<keyword evidence="4" id="KW-1185">Reference proteome</keyword>
<evidence type="ECO:0000256" key="1">
    <source>
        <dbReference type="SAM" id="MobiDB-lite"/>
    </source>
</evidence>
<dbReference type="Proteomes" id="UP000030765">
    <property type="component" value="Unassembled WGS sequence"/>
</dbReference>
<evidence type="ECO:0000313" key="4">
    <source>
        <dbReference type="Proteomes" id="UP000030765"/>
    </source>
</evidence>
<accession>A0A084VR49</accession>
<evidence type="ECO:0000313" key="2">
    <source>
        <dbReference type="EMBL" id="KFB40443.1"/>
    </source>
</evidence>